<reference evidence="2" key="1">
    <citation type="journal article" date="2020" name="mSystems">
        <title>Genome- and Community-Level Interaction Insights into Carbon Utilization and Element Cycling Functions of Hydrothermarchaeota in Hydrothermal Sediment.</title>
        <authorList>
            <person name="Zhou Z."/>
            <person name="Liu Y."/>
            <person name="Xu W."/>
            <person name="Pan J."/>
            <person name="Luo Z.H."/>
            <person name="Li M."/>
        </authorList>
    </citation>
    <scope>NUCLEOTIDE SEQUENCE [LARGE SCALE GENOMIC DNA]</scope>
    <source>
        <strain evidence="2">HyVt-389</strain>
    </source>
</reference>
<dbReference type="RefSeq" id="WP_066060692.1">
    <property type="nucleotide sequence ID" value="NZ_CP013015.1"/>
</dbReference>
<dbReference type="EMBL" id="DRIH01000086">
    <property type="protein sequence ID" value="HEC67708.1"/>
    <property type="molecule type" value="Genomic_DNA"/>
</dbReference>
<sequence>MKYLSLVMILCILPTCALAQDLSGTADISYNKSWAESDGEKTQTWSLFQTYYLNYSSYLTPALMPSVGIRYSRKDSDMPDQEIIYPFVNLGLNNKYVSGNLSYNYMNVKTEDQPSLTNSFWSVNLTSQLEEWPKMNFQYTQSREYDEKHKINSSFEHEIDTKSTSLLSGVTYQYSIFDMMYNYMRSTSLDYLTETDTKSNNHIGRLGIHKTFWKNRISFSADGGYNYYDSTTTIPEAGEIEQKRLAKDGFYGVDSSPEHSSLSTATSLIDGNQDVSVLTVQEYMNVGVDLFYPQTVDTIYIYTNKDYVYDPAIPSEVVEWAVYYSNEEEQPRTWTIITNNASFSYDEIYHRFEISFAAQEARYFKVVHYPGTTSPSFQITEIETYGLEYVEQKSKSVSKTYTGNCSLSIRPLEKWTTAYYLSYYRTDTFPEANLNYTLSHGVSIIGDLSKYFLLTLSYQRTRSRTLETITKVEAYTFNWRSNPLETLDTTLTLSHTETEENEELISKVNTLVFNSIFMLWKDIDVNWNFNISHAKNERIPKTKSLSIYSDLYLRALLTKTLSWDIGYDQSWQRTTNEETIKTTYTNIYSTLVYTPSSRLYGRIFLQYSAAEEENRLLHEYSVGCFITPKVQINATSSFIEADTDQMTHSIDINWDIARWASFRMGYSYSHSNNDTTEKSHNFYSRFSASF</sequence>
<proteinExistence type="predicted"/>
<name>A0A7C1VKZ5_DESA2</name>
<dbReference type="Proteomes" id="UP000885738">
    <property type="component" value="Unassembled WGS sequence"/>
</dbReference>
<feature type="chain" id="PRO_5028369292" description="TIGR03016 family PEP-CTERM system-associated outer membrane protein" evidence="1">
    <location>
        <begin position="20"/>
        <end position="690"/>
    </location>
</feature>
<evidence type="ECO:0000256" key="1">
    <source>
        <dbReference type="SAM" id="SignalP"/>
    </source>
</evidence>
<evidence type="ECO:0000313" key="2">
    <source>
        <dbReference type="EMBL" id="HEC67708.1"/>
    </source>
</evidence>
<dbReference type="SUPFAM" id="SSF49785">
    <property type="entry name" value="Galactose-binding domain-like"/>
    <property type="match status" value="1"/>
</dbReference>
<organism evidence="2">
    <name type="scientific">Desulfofervidus auxilii</name>
    <dbReference type="NCBI Taxonomy" id="1621989"/>
    <lineage>
        <taxon>Bacteria</taxon>
        <taxon>Pseudomonadati</taxon>
        <taxon>Thermodesulfobacteriota</taxon>
        <taxon>Candidatus Desulfofervidia</taxon>
        <taxon>Candidatus Desulfofervidales</taxon>
        <taxon>Candidatus Desulfofervidaceae</taxon>
        <taxon>Candidatus Desulfofervidus</taxon>
    </lineage>
</organism>
<gene>
    <name evidence="2" type="ORF">ENI35_02685</name>
</gene>
<dbReference type="Gene3D" id="2.60.120.260">
    <property type="entry name" value="Galactose-binding domain-like"/>
    <property type="match status" value="1"/>
</dbReference>
<keyword evidence="1" id="KW-0732">Signal</keyword>
<dbReference type="InterPro" id="IPR008979">
    <property type="entry name" value="Galactose-bd-like_sf"/>
</dbReference>
<evidence type="ECO:0008006" key="3">
    <source>
        <dbReference type="Google" id="ProtNLM"/>
    </source>
</evidence>
<dbReference type="AlphaFoldDB" id="A0A7C1VKZ5"/>
<accession>A0A7C1VKZ5</accession>
<comment type="caution">
    <text evidence="2">The sequence shown here is derived from an EMBL/GenBank/DDBJ whole genome shotgun (WGS) entry which is preliminary data.</text>
</comment>
<feature type="signal peptide" evidence="1">
    <location>
        <begin position="1"/>
        <end position="19"/>
    </location>
</feature>
<protein>
    <recommendedName>
        <fullName evidence="3">TIGR03016 family PEP-CTERM system-associated outer membrane protein</fullName>
    </recommendedName>
</protein>